<organism evidence="2 3">
    <name type="scientific">Sphingopyxis macrogoltabida</name>
    <name type="common">Sphingomonas macrogoltabidus</name>
    <dbReference type="NCBI Taxonomy" id="33050"/>
    <lineage>
        <taxon>Bacteria</taxon>
        <taxon>Pseudomonadati</taxon>
        <taxon>Pseudomonadota</taxon>
        <taxon>Alphaproteobacteria</taxon>
        <taxon>Sphingomonadales</taxon>
        <taxon>Sphingomonadaceae</taxon>
        <taxon>Sphingopyxis</taxon>
    </lineage>
</organism>
<accession>A0A0N9V6D4</accession>
<sequence>MSKDKDRTVYRRPSDNKWVDKRNGAGRGFVFDRQADAIASGREKLVNARGGELTVKGREGRIRSKDTLGGGNDPVPPRDREH</sequence>
<dbReference type="Pfam" id="PF09954">
    <property type="entry name" value="DUF2188"/>
    <property type="match status" value="1"/>
</dbReference>
<dbReference type="OrthoDB" id="8858565at2"/>
<dbReference type="PATRIC" id="fig|33050.5.peg.4985"/>
<dbReference type="KEGG" id="smag:AN936_26095"/>
<dbReference type="InterPro" id="IPR018691">
    <property type="entry name" value="DUF2188"/>
</dbReference>
<evidence type="ECO:0000313" key="3">
    <source>
        <dbReference type="Proteomes" id="UP000058074"/>
    </source>
</evidence>
<evidence type="ECO:0008006" key="4">
    <source>
        <dbReference type="Google" id="ProtNLM"/>
    </source>
</evidence>
<keyword evidence="2" id="KW-0614">Plasmid</keyword>
<reference evidence="2 3" key="1">
    <citation type="journal article" date="2015" name="Genome Announc.">
        <title>Complete Genome Sequence of Polypropylene Glycol- and Polyethylene Glycol-Degrading Sphingopyxis macrogoltabida Strain EY-1.</title>
        <authorList>
            <person name="Ohtsubo Y."/>
            <person name="Nagata Y."/>
            <person name="Numata M."/>
            <person name="Tsuchikane K."/>
            <person name="Hosoyama A."/>
            <person name="Yamazoe A."/>
            <person name="Tsuda M."/>
            <person name="Fujita N."/>
            <person name="Kawai F."/>
        </authorList>
    </citation>
    <scope>NUCLEOTIDE SEQUENCE [LARGE SCALE GENOMIC DNA]</scope>
    <source>
        <strain evidence="2 3">EY-1</strain>
        <plasmid evidence="2">4</plasmid>
    </source>
</reference>
<feature type="region of interest" description="Disordered" evidence="1">
    <location>
        <begin position="56"/>
        <end position="82"/>
    </location>
</feature>
<name>A0A0N9V6D4_SPHMC</name>
<evidence type="ECO:0000313" key="2">
    <source>
        <dbReference type="EMBL" id="ALH83318.1"/>
    </source>
</evidence>
<feature type="compositionally biased region" description="Basic and acidic residues" evidence="1">
    <location>
        <begin position="1"/>
        <end position="23"/>
    </location>
</feature>
<feature type="compositionally biased region" description="Basic and acidic residues" evidence="1">
    <location>
        <begin position="56"/>
        <end position="66"/>
    </location>
</feature>
<dbReference type="Proteomes" id="UP000058074">
    <property type="component" value="Plasmid 4"/>
</dbReference>
<feature type="region of interest" description="Disordered" evidence="1">
    <location>
        <begin position="1"/>
        <end position="24"/>
    </location>
</feature>
<dbReference type="RefSeq" id="WP_054590682.1">
    <property type="nucleotide sequence ID" value="NZ_CP012704.1"/>
</dbReference>
<protein>
    <recommendedName>
        <fullName evidence="4">DUF2188 domain-containing protein</fullName>
    </recommendedName>
</protein>
<dbReference type="AlphaFoldDB" id="A0A0N9V6D4"/>
<dbReference type="EMBL" id="CP012704">
    <property type="protein sequence ID" value="ALH83318.1"/>
    <property type="molecule type" value="Genomic_DNA"/>
</dbReference>
<gene>
    <name evidence="2" type="ORF">AN936_26095</name>
</gene>
<evidence type="ECO:0000256" key="1">
    <source>
        <dbReference type="SAM" id="MobiDB-lite"/>
    </source>
</evidence>
<proteinExistence type="predicted"/>
<geneLocation type="plasmid" evidence="2 3">
    <name>4</name>
</geneLocation>